<evidence type="ECO:0000256" key="1">
    <source>
        <dbReference type="ARBA" id="ARBA00004496"/>
    </source>
</evidence>
<dbReference type="GO" id="GO:0005737">
    <property type="term" value="C:cytoplasm"/>
    <property type="evidence" value="ECO:0007669"/>
    <property type="project" value="UniProtKB-SubCell"/>
</dbReference>
<dbReference type="GO" id="GO:0007023">
    <property type="term" value="P:post-chaperonin tubulin folding pathway"/>
    <property type="evidence" value="ECO:0007669"/>
    <property type="project" value="InterPro"/>
</dbReference>
<sequence>MSATDLAQEFSTAFTAFHEQAAADLAAADSHDAAALDTVHRACIDMDQKVTEAAQLYLPPYDLAKYQTTIKTLIAQVESKRAAARATKKFAFKSRKKLGHHGAKHATAAAAAPAPVVAPAPVNNYSADTTDVVADVADTHRVHVTQADIPRDVAISDISRSVVVIGAAGRQRVGAVHLSRVVNSVIAVIAPVDGSLLVEGLRDSVLIVAGCRQLRVHEAHNARLVAYTVSDPIIEDSDGVVAIASAPSADELGVLVPGMEVLTWV</sequence>
<dbReference type="PANTHER" id="PTHR15139:SF0">
    <property type="entry name" value="TUBULIN-SPECIFIC CHAPERONE C"/>
    <property type="match status" value="1"/>
</dbReference>
<dbReference type="Gene3D" id="1.20.58.1250">
    <property type="entry name" value="Tubulin Binding Cofactor C, N-terminal domain"/>
    <property type="match status" value="1"/>
</dbReference>
<dbReference type="GO" id="GO:0007021">
    <property type="term" value="P:tubulin complex assembly"/>
    <property type="evidence" value="ECO:0007669"/>
    <property type="project" value="TreeGrafter"/>
</dbReference>
<evidence type="ECO:0000313" key="5">
    <source>
        <dbReference type="EMBL" id="KNE60739.1"/>
    </source>
</evidence>
<reference evidence="5 6" key="1">
    <citation type="submission" date="2009-11" db="EMBL/GenBank/DDBJ databases">
        <title>Annotation of Allomyces macrogynus ATCC 38327.</title>
        <authorList>
            <consortium name="The Broad Institute Genome Sequencing Platform"/>
            <person name="Russ C."/>
            <person name="Cuomo C."/>
            <person name="Burger G."/>
            <person name="Gray M.W."/>
            <person name="Holland P.W.H."/>
            <person name="King N."/>
            <person name="Lang F.B.F."/>
            <person name="Roger A.J."/>
            <person name="Ruiz-Trillo I."/>
            <person name="Young S.K."/>
            <person name="Zeng Q."/>
            <person name="Gargeya S."/>
            <person name="Fitzgerald M."/>
            <person name="Haas B."/>
            <person name="Abouelleil A."/>
            <person name="Alvarado L."/>
            <person name="Arachchi H.M."/>
            <person name="Berlin A."/>
            <person name="Chapman S.B."/>
            <person name="Gearin G."/>
            <person name="Goldberg J."/>
            <person name="Griggs A."/>
            <person name="Gujja S."/>
            <person name="Hansen M."/>
            <person name="Heiman D."/>
            <person name="Howarth C."/>
            <person name="Larimer J."/>
            <person name="Lui A."/>
            <person name="MacDonald P.J.P."/>
            <person name="McCowen C."/>
            <person name="Montmayeur A."/>
            <person name="Murphy C."/>
            <person name="Neiman D."/>
            <person name="Pearson M."/>
            <person name="Priest M."/>
            <person name="Roberts A."/>
            <person name="Saif S."/>
            <person name="Shea T."/>
            <person name="Sisk P."/>
            <person name="Stolte C."/>
            <person name="Sykes S."/>
            <person name="Wortman J."/>
            <person name="Nusbaum C."/>
            <person name="Birren B."/>
        </authorList>
    </citation>
    <scope>NUCLEOTIDE SEQUENCE [LARGE SCALE GENOMIC DNA]</scope>
    <source>
        <strain evidence="5 6">ATCC 38327</strain>
    </source>
</reference>
<dbReference type="STRING" id="578462.A0A0L0SE78"/>
<proteinExistence type="inferred from homology"/>
<dbReference type="InterPro" id="IPR012945">
    <property type="entry name" value="Tubulin-bd_cofactor_C_dom"/>
</dbReference>
<organism evidence="5 6">
    <name type="scientific">Allomyces macrogynus (strain ATCC 38327)</name>
    <name type="common">Allomyces javanicus var. macrogynus</name>
    <dbReference type="NCBI Taxonomy" id="578462"/>
    <lineage>
        <taxon>Eukaryota</taxon>
        <taxon>Fungi</taxon>
        <taxon>Fungi incertae sedis</taxon>
        <taxon>Blastocladiomycota</taxon>
        <taxon>Blastocladiomycetes</taxon>
        <taxon>Blastocladiales</taxon>
        <taxon>Blastocladiaceae</taxon>
        <taxon>Allomyces</taxon>
    </lineage>
</organism>
<evidence type="ECO:0000313" key="6">
    <source>
        <dbReference type="Proteomes" id="UP000054350"/>
    </source>
</evidence>
<keyword evidence="6" id="KW-1185">Reference proteome</keyword>
<dbReference type="InterPro" id="IPR038397">
    <property type="entry name" value="TBCC_N_sf"/>
</dbReference>
<accession>A0A0L0SE78</accession>
<evidence type="ECO:0000259" key="4">
    <source>
        <dbReference type="PROSITE" id="PS51329"/>
    </source>
</evidence>
<protein>
    <recommendedName>
        <fullName evidence="4">C-CAP/cofactor C-like domain-containing protein</fullName>
    </recommendedName>
</protein>
<dbReference type="VEuPathDB" id="FungiDB:AMAG_06101"/>
<dbReference type="PANTHER" id="PTHR15139">
    <property type="entry name" value="TUBULIN FOLDING COFACTOR C"/>
    <property type="match status" value="1"/>
</dbReference>
<dbReference type="InterPro" id="IPR017901">
    <property type="entry name" value="C-CAP_CF_C-like"/>
</dbReference>
<comment type="similarity">
    <text evidence="2">Belongs to the TBCC family.</text>
</comment>
<comment type="subcellular location">
    <subcellularLocation>
        <location evidence="1">Cytoplasm</location>
    </subcellularLocation>
</comment>
<dbReference type="InterPro" id="IPR027684">
    <property type="entry name" value="TBCC"/>
</dbReference>
<reference evidence="6" key="2">
    <citation type="submission" date="2009-11" db="EMBL/GenBank/DDBJ databases">
        <title>The Genome Sequence of Allomyces macrogynus strain ATCC 38327.</title>
        <authorList>
            <consortium name="The Broad Institute Genome Sequencing Platform"/>
            <person name="Russ C."/>
            <person name="Cuomo C."/>
            <person name="Shea T."/>
            <person name="Young S.K."/>
            <person name="Zeng Q."/>
            <person name="Koehrsen M."/>
            <person name="Haas B."/>
            <person name="Borodovsky M."/>
            <person name="Guigo R."/>
            <person name="Alvarado L."/>
            <person name="Berlin A."/>
            <person name="Borenstein D."/>
            <person name="Chen Z."/>
            <person name="Engels R."/>
            <person name="Freedman E."/>
            <person name="Gellesch M."/>
            <person name="Goldberg J."/>
            <person name="Griggs A."/>
            <person name="Gujja S."/>
            <person name="Heiman D."/>
            <person name="Hepburn T."/>
            <person name="Howarth C."/>
            <person name="Jen D."/>
            <person name="Larson L."/>
            <person name="Lewis B."/>
            <person name="Mehta T."/>
            <person name="Park D."/>
            <person name="Pearson M."/>
            <person name="Roberts A."/>
            <person name="Saif S."/>
            <person name="Shenoy N."/>
            <person name="Sisk P."/>
            <person name="Stolte C."/>
            <person name="Sykes S."/>
            <person name="Walk T."/>
            <person name="White J."/>
            <person name="Yandava C."/>
            <person name="Burger G."/>
            <person name="Gray M.W."/>
            <person name="Holland P.W.H."/>
            <person name="King N."/>
            <person name="Lang F.B.F."/>
            <person name="Roger A.J."/>
            <person name="Ruiz-Trillo I."/>
            <person name="Lander E."/>
            <person name="Nusbaum C."/>
        </authorList>
    </citation>
    <scope>NUCLEOTIDE SEQUENCE [LARGE SCALE GENOMIC DNA]</scope>
    <source>
        <strain evidence="6">ATCC 38327</strain>
    </source>
</reference>
<dbReference type="InterPro" id="IPR016098">
    <property type="entry name" value="CAP/MinC_C"/>
</dbReference>
<dbReference type="EMBL" id="GG745336">
    <property type="protein sequence ID" value="KNE60739.1"/>
    <property type="molecule type" value="Genomic_DNA"/>
</dbReference>
<feature type="domain" description="C-CAP/cofactor C-like" evidence="4">
    <location>
        <begin position="115"/>
        <end position="264"/>
    </location>
</feature>
<dbReference type="Proteomes" id="UP000054350">
    <property type="component" value="Unassembled WGS sequence"/>
</dbReference>
<dbReference type="PROSITE" id="PS51329">
    <property type="entry name" value="C_CAP_COFACTOR_C"/>
    <property type="match status" value="1"/>
</dbReference>
<keyword evidence="3" id="KW-0963">Cytoplasm</keyword>
<dbReference type="eggNOG" id="KOG2512">
    <property type="taxonomic scope" value="Eukaryota"/>
</dbReference>
<name>A0A0L0SE78_ALLM3</name>
<dbReference type="AlphaFoldDB" id="A0A0L0SE78"/>
<dbReference type="Pfam" id="PF07986">
    <property type="entry name" value="TBCC"/>
    <property type="match status" value="1"/>
</dbReference>
<evidence type="ECO:0000256" key="2">
    <source>
        <dbReference type="ARBA" id="ARBA00008848"/>
    </source>
</evidence>
<evidence type="ECO:0000256" key="3">
    <source>
        <dbReference type="ARBA" id="ARBA00022490"/>
    </source>
</evidence>
<gene>
    <name evidence="5" type="ORF">AMAG_06101</name>
</gene>
<dbReference type="Gene3D" id="2.160.20.70">
    <property type="match status" value="1"/>
</dbReference>
<dbReference type="OrthoDB" id="194775at2759"/>